<name>A0ABR1UK13_9PEZI</name>
<feature type="compositionally biased region" description="Low complexity" evidence="6">
    <location>
        <begin position="414"/>
        <end position="426"/>
    </location>
</feature>
<keyword evidence="4" id="KW-0408">Iron</keyword>
<organism evidence="8 9">
    <name type="scientific">Apiospora saccharicola</name>
    <dbReference type="NCBI Taxonomy" id="335842"/>
    <lineage>
        <taxon>Eukaryota</taxon>
        <taxon>Fungi</taxon>
        <taxon>Dikarya</taxon>
        <taxon>Ascomycota</taxon>
        <taxon>Pezizomycotina</taxon>
        <taxon>Sordariomycetes</taxon>
        <taxon>Xylariomycetidae</taxon>
        <taxon>Amphisphaeriales</taxon>
        <taxon>Apiosporaceae</taxon>
        <taxon>Apiospora</taxon>
    </lineage>
</organism>
<evidence type="ECO:0000256" key="3">
    <source>
        <dbReference type="ARBA" id="ARBA00022723"/>
    </source>
</evidence>
<evidence type="ECO:0000313" key="8">
    <source>
        <dbReference type="EMBL" id="KAK8059251.1"/>
    </source>
</evidence>
<keyword evidence="5" id="KW-0560">Oxidoreductase</keyword>
<comment type="cofactor">
    <cofactor evidence="1">
        <name>heme</name>
        <dbReference type="ChEBI" id="CHEBI:30413"/>
    </cofactor>
</comment>
<protein>
    <recommendedName>
        <fullName evidence="10">Cytochrome P450</fullName>
    </recommendedName>
</protein>
<proteinExistence type="inferred from homology"/>
<dbReference type="PRINTS" id="PR00465">
    <property type="entry name" value="EP450IV"/>
</dbReference>
<evidence type="ECO:0000256" key="5">
    <source>
        <dbReference type="ARBA" id="ARBA00023033"/>
    </source>
</evidence>
<dbReference type="Proteomes" id="UP001446871">
    <property type="component" value="Unassembled WGS sequence"/>
</dbReference>
<evidence type="ECO:0000313" key="9">
    <source>
        <dbReference type="Proteomes" id="UP001446871"/>
    </source>
</evidence>
<dbReference type="EMBL" id="JAQQWM010000006">
    <property type="protein sequence ID" value="KAK8059251.1"/>
    <property type="molecule type" value="Genomic_DNA"/>
</dbReference>
<evidence type="ECO:0008006" key="10">
    <source>
        <dbReference type="Google" id="ProtNLM"/>
    </source>
</evidence>
<comment type="similarity">
    <text evidence="2">Belongs to the cytochrome P450 family.</text>
</comment>
<gene>
    <name evidence="8" type="ORF">PG996_009181</name>
</gene>
<dbReference type="PANTHER" id="PTHR47582">
    <property type="entry name" value="P450, PUTATIVE (EUROFUNG)-RELATED"/>
    <property type="match status" value="1"/>
</dbReference>
<dbReference type="InterPro" id="IPR001128">
    <property type="entry name" value="Cyt_P450"/>
</dbReference>
<dbReference type="PANTHER" id="PTHR47582:SF1">
    <property type="entry name" value="P450, PUTATIVE (EUROFUNG)-RELATED"/>
    <property type="match status" value="1"/>
</dbReference>
<accession>A0ABR1UK13</accession>
<comment type="caution">
    <text evidence="8">The sequence shown here is derived from an EMBL/GenBank/DDBJ whole genome shotgun (WGS) entry which is preliminary data.</text>
</comment>
<reference evidence="8 9" key="1">
    <citation type="submission" date="2023-01" db="EMBL/GenBank/DDBJ databases">
        <title>Analysis of 21 Apiospora genomes using comparative genomics revels a genus with tremendous synthesis potential of carbohydrate active enzymes and secondary metabolites.</title>
        <authorList>
            <person name="Sorensen T."/>
        </authorList>
    </citation>
    <scope>NUCLEOTIDE SEQUENCE [LARGE SCALE GENOMIC DNA]</scope>
    <source>
        <strain evidence="8 9">CBS 83171</strain>
    </source>
</reference>
<keyword evidence="7" id="KW-0812">Transmembrane</keyword>
<dbReference type="CDD" id="cd11040">
    <property type="entry name" value="CYP7_CYP8-like"/>
    <property type="match status" value="1"/>
</dbReference>
<keyword evidence="7" id="KW-1133">Transmembrane helix</keyword>
<keyword evidence="9" id="KW-1185">Reference proteome</keyword>
<dbReference type="Gene3D" id="1.10.630.10">
    <property type="entry name" value="Cytochrome P450"/>
    <property type="match status" value="1"/>
</dbReference>
<keyword evidence="3" id="KW-0479">Metal-binding</keyword>
<evidence type="ECO:0000256" key="1">
    <source>
        <dbReference type="ARBA" id="ARBA00001971"/>
    </source>
</evidence>
<feature type="region of interest" description="Disordered" evidence="6">
    <location>
        <begin position="406"/>
        <end position="426"/>
    </location>
</feature>
<evidence type="ECO:0000256" key="4">
    <source>
        <dbReference type="ARBA" id="ARBA00023004"/>
    </source>
</evidence>
<evidence type="ECO:0000256" key="2">
    <source>
        <dbReference type="ARBA" id="ARBA00010617"/>
    </source>
</evidence>
<dbReference type="InterPro" id="IPR053007">
    <property type="entry name" value="CYP450_monoxygenase_sec-met"/>
</dbReference>
<keyword evidence="5" id="KW-0503">Monooxygenase</keyword>
<keyword evidence="7" id="KW-0472">Membrane</keyword>
<dbReference type="Pfam" id="PF00067">
    <property type="entry name" value="p450"/>
    <property type="match status" value="1"/>
</dbReference>
<dbReference type="SUPFAM" id="SSF48264">
    <property type="entry name" value="Cytochrome P450"/>
    <property type="match status" value="1"/>
</dbReference>
<feature type="transmembrane region" description="Helical" evidence="7">
    <location>
        <begin position="6"/>
        <end position="27"/>
    </location>
</feature>
<dbReference type="InterPro" id="IPR036396">
    <property type="entry name" value="Cyt_P450_sf"/>
</dbReference>
<evidence type="ECO:0000256" key="6">
    <source>
        <dbReference type="SAM" id="MobiDB-lite"/>
    </source>
</evidence>
<sequence>MLYELVYSLIGLVGLAYALDYALGLRYDAREPPRLPSRIPLIGHLLGIVYYGTVYYNQTSERTHEEIYTLDVLPLKIYVSRSRRLIPVVQKASKTLSFRPFVRVVADKMAGNSESACNLFDGPFVDEWSSVVKNALLPGVHQDDQNLRMANSVISLVDDLVKGGKGGKTVGLLGWTQHLIVEATSCGFFGMKHPFRDPEVGKAFWRWQLYLRAHMASLDFFGKANAEREVVHKSIIEYCRQLPDDASKVVVDRQHILKKAGMGFEDAAKQETLFCVAMFGNTTPTLYWTIWELFSRPSLLEEVRREVEENAVIRNTTAGEEDMLDVAALKTQCPLLLSMFQETQRIHHVHANIRKVTADTLIDNGRYLLRKGNYVQMAGSPIHYSQDAWGPTVRAFDPYRFMENRKKAKDKDASSSSSSFAPHPSSHLAWGTPPHLCPARQFAATEIMITVALLAMECDIAPKSGGGQWKSPPLRYNDVAAVLSPGEEFEVEVKPRSGAGGRKWAVKMGKAKTAVNILAG</sequence>
<dbReference type="InterPro" id="IPR002403">
    <property type="entry name" value="Cyt_P450_E_grp-IV"/>
</dbReference>
<evidence type="ECO:0000256" key="7">
    <source>
        <dbReference type="SAM" id="Phobius"/>
    </source>
</evidence>